<dbReference type="InterPro" id="IPR010982">
    <property type="entry name" value="Lambda_DNA-bd_dom_sf"/>
</dbReference>
<dbReference type="RefSeq" id="WP_235179142.1">
    <property type="nucleotide sequence ID" value="NZ_JAKFFV010000014.1"/>
</dbReference>
<dbReference type="Pfam" id="PF01381">
    <property type="entry name" value="HTH_3"/>
    <property type="match status" value="1"/>
</dbReference>
<keyword evidence="1" id="KW-0238">DNA-binding</keyword>
<dbReference type="InterPro" id="IPR001387">
    <property type="entry name" value="Cro/C1-type_HTH"/>
</dbReference>
<organism evidence="4 5">
    <name type="scientific">Dyadobacter chenhuakuii</name>
    <dbReference type="NCBI Taxonomy" id="2909339"/>
    <lineage>
        <taxon>Bacteria</taxon>
        <taxon>Pseudomonadati</taxon>
        <taxon>Bacteroidota</taxon>
        <taxon>Cytophagia</taxon>
        <taxon>Cytophagales</taxon>
        <taxon>Spirosomataceae</taxon>
        <taxon>Dyadobacter</taxon>
    </lineage>
</organism>
<dbReference type="GO" id="GO:0003677">
    <property type="term" value="F:DNA binding"/>
    <property type="evidence" value="ECO:0007669"/>
    <property type="project" value="UniProtKB-KW"/>
</dbReference>
<comment type="caution">
    <text evidence="4">The sequence shown here is derived from an EMBL/GenBank/DDBJ whole genome shotgun (WGS) entry which is preliminary data.</text>
</comment>
<evidence type="ECO:0000313" key="5">
    <source>
        <dbReference type="Proteomes" id="UP001139411"/>
    </source>
</evidence>
<feature type="domain" description="HTH cro/C1-type" evidence="3">
    <location>
        <begin position="7"/>
        <end position="61"/>
    </location>
</feature>
<dbReference type="PANTHER" id="PTHR46558:SF11">
    <property type="entry name" value="HTH-TYPE TRANSCRIPTIONAL REGULATOR XRE"/>
    <property type="match status" value="1"/>
</dbReference>
<dbReference type="SMART" id="SM00530">
    <property type="entry name" value="HTH_XRE"/>
    <property type="match status" value="1"/>
</dbReference>
<protein>
    <submittedName>
        <fullName evidence="4">Helix-turn-helix domain-containing protein</fullName>
    </submittedName>
</protein>
<dbReference type="PROSITE" id="PS50943">
    <property type="entry name" value="HTH_CROC1"/>
    <property type="match status" value="1"/>
</dbReference>
<keyword evidence="2" id="KW-0175">Coiled coil</keyword>
<dbReference type="PANTHER" id="PTHR46558">
    <property type="entry name" value="TRACRIPTIONAL REGULATORY PROTEIN-RELATED-RELATED"/>
    <property type="match status" value="1"/>
</dbReference>
<evidence type="ECO:0000313" key="4">
    <source>
        <dbReference type="EMBL" id="MCF2500814.1"/>
    </source>
</evidence>
<evidence type="ECO:0000256" key="2">
    <source>
        <dbReference type="SAM" id="Coils"/>
    </source>
</evidence>
<dbReference type="CDD" id="cd00093">
    <property type="entry name" value="HTH_XRE"/>
    <property type="match status" value="1"/>
</dbReference>
<name>A0A9X1TU07_9BACT</name>
<gene>
    <name evidence="4" type="ORF">L0661_21005</name>
</gene>
<dbReference type="EMBL" id="JAKFFV010000014">
    <property type="protein sequence ID" value="MCF2500814.1"/>
    <property type="molecule type" value="Genomic_DNA"/>
</dbReference>
<sequence>MFEIIRIKRLRENLNLSETQFAKKIGVSQATYNRLEKGSGNFTADAISQIVAIFEVSPYWLLLGEGGEEPVFLKQSNTNDQITITKDEFIELQRKALRQEDRIRELEREVEELKKN</sequence>
<feature type="coiled-coil region" evidence="2">
    <location>
        <begin position="89"/>
        <end position="116"/>
    </location>
</feature>
<accession>A0A9X1TU07</accession>
<evidence type="ECO:0000256" key="1">
    <source>
        <dbReference type="ARBA" id="ARBA00023125"/>
    </source>
</evidence>
<reference evidence="4" key="1">
    <citation type="submission" date="2022-01" db="EMBL/GenBank/DDBJ databases">
        <title>Novel species in genus Dyadobacter.</title>
        <authorList>
            <person name="Ma C."/>
        </authorList>
    </citation>
    <scope>NUCLEOTIDE SEQUENCE</scope>
    <source>
        <strain evidence="4">CY357</strain>
    </source>
</reference>
<dbReference type="AlphaFoldDB" id="A0A9X1TU07"/>
<dbReference type="Proteomes" id="UP001139411">
    <property type="component" value="Unassembled WGS sequence"/>
</dbReference>
<dbReference type="SUPFAM" id="SSF47413">
    <property type="entry name" value="lambda repressor-like DNA-binding domains"/>
    <property type="match status" value="1"/>
</dbReference>
<proteinExistence type="predicted"/>
<dbReference type="Gene3D" id="1.10.260.40">
    <property type="entry name" value="lambda repressor-like DNA-binding domains"/>
    <property type="match status" value="1"/>
</dbReference>
<evidence type="ECO:0000259" key="3">
    <source>
        <dbReference type="PROSITE" id="PS50943"/>
    </source>
</evidence>